<reference evidence="6" key="1">
    <citation type="submission" date="2019-08" db="EMBL/GenBank/DDBJ databases">
        <title>The improved chromosome-level genome for the pearl oyster Pinctada fucata martensii using PacBio sequencing and Hi-C.</title>
        <authorList>
            <person name="Zheng Z."/>
        </authorList>
    </citation>
    <scope>NUCLEOTIDE SEQUENCE</scope>
    <source>
        <strain evidence="6">ZZ-2019</strain>
        <tissue evidence="6">Adductor muscle</tissue>
    </source>
</reference>
<dbReference type="InterPro" id="IPR035914">
    <property type="entry name" value="Sperma_CUB_dom_sf"/>
</dbReference>
<gene>
    <name evidence="6" type="ORF">FSP39_024226</name>
</gene>
<dbReference type="SMART" id="SM00192">
    <property type="entry name" value="LDLa"/>
    <property type="match status" value="1"/>
</dbReference>
<protein>
    <recommendedName>
        <fullName evidence="5">CUB domain-containing protein</fullName>
    </recommendedName>
</protein>
<feature type="domain" description="CUB" evidence="5">
    <location>
        <begin position="618"/>
        <end position="744"/>
    </location>
</feature>
<feature type="domain" description="CUB" evidence="5">
    <location>
        <begin position="204"/>
        <end position="336"/>
    </location>
</feature>
<feature type="domain" description="CUB" evidence="5">
    <location>
        <begin position="488"/>
        <end position="609"/>
    </location>
</feature>
<evidence type="ECO:0000313" key="6">
    <source>
        <dbReference type="EMBL" id="KAK3098908.1"/>
    </source>
</evidence>
<evidence type="ECO:0000313" key="7">
    <source>
        <dbReference type="Proteomes" id="UP001186944"/>
    </source>
</evidence>
<dbReference type="SUPFAM" id="SSF49854">
    <property type="entry name" value="Spermadhesin, CUB domain"/>
    <property type="match status" value="5"/>
</dbReference>
<name>A0AA89BWI1_PINIB</name>
<keyword evidence="4" id="KW-0812">Transmembrane</keyword>
<accession>A0AA89BWI1</accession>
<dbReference type="PANTHER" id="PTHR47537:SF6">
    <property type="entry name" value="CUB DOMAIN-CONTAINING PROTEIN"/>
    <property type="match status" value="1"/>
</dbReference>
<keyword evidence="4" id="KW-1133">Transmembrane helix</keyword>
<dbReference type="PROSITE" id="PS01180">
    <property type="entry name" value="CUB"/>
    <property type="match status" value="5"/>
</dbReference>
<proteinExistence type="predicted"/>
<comment type="caution">
    <text evidence="6">The sequence shown here is derived from an EMBL/GenBank/DDBJ whole genome shotgun (WGS) entry which is preliminary data.</text>
</comment>
<dbReference type="Proteomes" id="UP001186944">
    <property type="component" value="Unassembled WGS sequence"/>
</dbReference>
<dbReference type="AlphaFoldDB" id="A0AA89BWI1"/>
<feature type="domain" description="CUB" evidence="5">
    <location>
        <begin position="343"/>
        <end position="473"/>
    </location>
</feature>
<dbReference type="InterPro" id="IPR053207">
    <property type="entry name" value="Non-NMDA_GluR_Accessory"/>
</dbReference>
<dbReference type="SMART" id="SM00042">
    <property type="entry name" value="CUB"/>
    <property type="match status" value="5"/>
</dbReference>
<feature type="region of interest" description="Disordered" evidence="3">
    <location>
        <begin position="868"/>
        <end position="891"/>
    </location>
</feature>
<feature type="transmembrane region" description="Helical" evidence="4">
    <location>
        <begin position="803"/>
        <end position="827"/>
    </location>
</feature>
<dbReference type="PANTHER" id="PTHR47537">
    <property type="entry name" value="CUBILIN"/>
    <property type="match status" value="1"/>
</dbReference>
<keyword evidence="4" id="KW-0472">Membrane</keyword>
<evidence type="ECO:0000256" key="3">
    <source>
        <dbReference type="SAM" id="MobiDB-lite"/>
    </source>
</evidence>
<dbReference type="CDD" id="cd00041">
    <property type="entry name" value="CUB"/>
    <property type="match status" value="5"/>
</dbReference>
<keyword evidence="1" id="KW-1015">Disulfide bond</keyword>
<evidence type="ECO:0000259" key="5">
    <source>
        <dbReference type="PROSITE" id="PS01180"/>
    </source>
</evidence>
<evidence type="ECO:0000256" key="4">
    <source>
        <dbReference type="SAM" id="Phobius"/>
    </source>
</evidence>
<dbReference type="GO" id="GO:0005886">
    <property type="term" value="C:plasma membrane"/>
    <property type="evidence" value="ECO:0007669"/>
    <property type="project" value="TreeGrafter"/>
</dbReference>
<dbReference type="Gene3D" id="2.60.120.290">
    <property type="entry name" value="Spermadhesin, CUB domain"/>
    <property type="match status" value="5"/>
</dbReference>
<dbReference type="EMBL" id="VSWD01000007">
    <property type="protein sequence ID" value="KAK3098908.1"/>
    <property type="molecule type" value="Genomic_DNA"/>
</dbReference>
<evidence type="ECO:0000256" key="1">
    <source>
        <dbReference type="ARBA" id="ARBA00023157"/>
    </source>
</evidence>
<keyword evidence="7" id="KW-1185">Reference proteome</keyword>
<feature type="domain" description="CUB" evidence="5">
    <location>
        <begin position="58"/>
        <end position="188"/>
    </location>
</feature>
<dbReference type="InterPro" id="IPR000859">
    <property type="entry name" value="CUB_dom"/>
</dbReference>
<evidence type="ECO:0000256" key="2">
    <source>
        <dbReference type="PROSITE-ProRule" id="PRU00059"/>
    </source>
</evidence>
<feature type="compositionally biased region" description="Polar residues" evidence="3">
    <location>
        <begin position="878"/>
        <end position="890"/>
    </location>
</feature>
<dbReference type="InterPro" id="IPR002172">
    <property type="entry name" value="LDrepeatLR_classA_rpt"/>
</dbReference>
<dbReference type="Pfam" id="PF00431">
    <property type="entry name" value="CUB"/>
    <property type="match status" value="5"/>
</dbReference>
<sequence length="929" mass="104453">MKVGKQIGHNDEFNDATYLHKSTAGLQIRKDGIGGMKKQLPQAGVFVTKSMDVVYSVCGITYINSTDPRTPQSGVFSSPGWPESYPIDVHCSLIFIGRENQRVKIKFSNFIIQGISPLCQFDYVDIYAQVSSPEPDARLTSPLLGRFCGNQLFGLPNLIISTKSIIMIDLHSDYRKTDKGFNGTYSFIDGSVYDFGRKVLNEPCSYIISSSSYPQGFITSPTYPGVYPDNLSCSYKFIGRPSQRIKITFVILDLFHGGDYCPYDSLIVYDGQDSSARTIGRFCGYQNETSFFSTNQYLYIEFKTLSGRTGYSNDPFDSNVDFKFERRGFNISYEFSTSFVSTCDMRILSRNGSRGTIRSPGYPSQFPSNVTCHIFFDGFSNEKVLERVKVTFTDFNIPGNMPHNGSLSLFSRCNYGFLSVNYKGNKASSLRDERFCGALLPPDLFSIGPRMMIIFNTDNAKLGRGFSANYEFIPDYGVPGQQVEEGVCKYLYTSRKEQFAGSFNTPRYPAKYPDFVKCTYIFRPAEGERLLLSFDSFSLGKTRDVTICNNADYIEIFEEVSRNNYKRLSRHCGDWYPGPVLSQREIQVVFTPQRNTFNNTGFDARYQFLTQNKLNRNCGTKSISSPGSGDIIRSPGYPEKYKSFSYCNWTIKASRPNNKILLQIFYFHTEGKLPENGVIKETETYGCQNAVLRLHTSPNEPPQEKCGQLMDEVAMSEGDTFNIEFLTSSRALGAKGFKIAWTELHNENSACSGFRCKRTQYCISKELTCNGLPNCGKELESNEVDTSDENESDGCPAAGEFQILHIAIGASISSFFCIILVICGLYHKRKSGPRPQRRSEPAQDHVEVRYVAASSSCNTTDRLLQIDHTEENGHKGSKVNTPLTSPNETPKMNKQDVEKIDLGADQPPVYSVVNRTNCINPRIQKVSIV</sequence>
<organism evidence="6 7">
    <name type="scientific">Pinctada imbricata</name>
    <name type="common">Atlantic pearl-oyster</name>
    <name type="synonym">Pinctada martensii</name>
    <dbReference type="NCBI Taxonomy" id="66713"/>
    <lineage>
        <taxon>Eukaryota</taxon>
        <taxon>Metazoa</taxon>
        <taxon>Spiralia</taxon>
        <taxon>Lophotrochozoa</taxon>
        <taxon>Mollusca</taxon>
        <taxon>Bivalvia</taxon>
        <taxon>Autobranchia</taxon>
        <taxon>Pteriomorphia</taxon>
        <taxon>Pterioida</taxon>
        <taxon>Pterioidea</taxon>
        <taxon>Pteriidae</taxon>
        <taxon>Pinctada</taxon>
    </lineage>
</organism>
<comment type="caution">
    <text evidence="2">Lacks conserved residue(s) required for the propagation of feature annotation.</text>
</comment>